<dbReference type="Pfam" id="PF23024">
    <property type="entry name" value="AMP-dom_DIP2-like"/>
    <property type="match status" value="1"/>
</dbReference>
<evidence type="ECO:0000256" key="2">
    <source>
        <dbReference type="ARBA" id="ARBA00022450"/>
    </source>
</evidence>
<dbReference type="Proteomes" id="UP000272888">
    <property type="component" value="Unassembled WGS sequence"/>
</dbReference>
<dbReference type="GO" id="GO:0071766">
    <property type="term" value="P:Actinobacterium-type cell wall biogenesis"/>
    <property type="evidence" value="ECO:0007669"/>
    <property type="project" value="UniProtKB-ARBA"/>
</dbReference>
<comment type="similarity">
    <text evidence="1">Belongs to the ATP-dependent AMP-binding enzyme family.</text>
</comment>
<dbReference type="InterPro" id="IPR000873">
    <property type="entry name" value="AMP-dep_synth/lig_dom"/>
</dbReference>
<dbReference type="AlphaFoldDB" id="A0A3A8NYB9"/>
<dbReference type="PANTHER" id="PTHR22754:SF32">
    <property type="entry name" value="DISCO-INTERACTING PROTEIN 2"/>
    <property type="match status" value="1"/>
</dbReference>
<dbReference type="GO" id="GO:0005886">
    <property type="term" value="C:plasma membrane"/>
    <property type="evidence" value="ECO:0007669"/>
    <property type="project" value="TreeGrafter"/>
</dbReference>
<name>A0A3A8NYB9_9BACT</name>
<comment type="caution">
    <text evidence="8">The sequence shown here is derived from an EMBL/GenBank/DDBJ whole genome shotgun (WGS) entry which is preliminary data.</text>
</comment>
<evidence type="ECO:0000256" key="6">
    <source>
        <dbReference type="ARBA" id="ARBA00023098"/>
    </source>
</evidence>
<dbReference type="Pfam" id="PF00550">
    <property type="entry name" value="PP-binding"/>
    <property type="match status" value="1"/>
</dbReference>
<dbReference type="InterPro" id="IPR025110">
    <property type="entry name" value="AMP-bd_C"/>
</dbReference>
<dbReference type="GO" id="GO:0070566">
    <property type="term" value="F:adenylyltransferase activity"/>
    <property type="evidence" value="ECO:0007669"/>
    <property type="project" value="TreeGrafter"/>
</dbReference>
<evidence type="ECO:0000256" key="5">
    <source>
        <dbReference type="ARBA" id="ARBA00022832"/>
    </source>
</evidence>
<evidence type="ECO:0000256" key="4">
    <source>
        <dbReference type="ARBA" id="ARBA00022598"/>
    </source>
</evidence>
<keyword evidence="5" id="KW-0276">Fatty acid metabolism</keyword>
<evidence type="ECO:0000256" key="3">
    <source>
        <dbReference type="ARBA" id="ARBA00022553"/>
    </source>
</evidence>
<dbReference type="PANTHER" id="PTHR22754">
    <property type="entry name" value="DISCO-INTERACTING PROTEIN 2 DIP2 -RELATED"/>
    <property type="match status" value="1"/>
</dbReference>
<proteinExistence type="inferred from homology"/>
<dbReference type="SMART" id="SM00823">
    <property type="entry name" value="PKS_PP"/>
    <property type="match status" value="1"/>
</dbReference>
<dbReference type="CDD" id="cd05931">
    <property type="entry name" value="FAAL"/>
    <property type="match status" value="1"/>
</dbReference>
<dbReference type="Pfam" id="PF00501">
    <property type="entry name" value="AMP-binding"/>
    <property type="match status" value="1"/>
</dbReference>
<dbReference type="FunFam" id="3.40.50.12780:FF:000013">
    <property type="entry name" value="Long-chain-fatty-acid--AMP ligase FadD32"/>
    <property type="match status" value="1"/>
</dbReference>
<dbReference type="Gene3D" id="1.10.1200.10">
    <property type="entry name" value="ACP-like"/>
    <property type="match status" value="1"/>
</dbReference>
<dbReference type="GO" id="GO:0031177">
    <property type="term" value="F:phosphopantetheine binding"/>
    <property type="evidence" value="ECO:0007669"/>
    <property type="project" value="InterPro"/>
</dbReference>
<evidence type="ECO:0000256" key="1">
    <source>
        <dbReference type="ARBA" id="ARBA00006432"/>
    </source>
</evidence>
<dbReference type="PROSITE" id="PS50075">
    <property type="entry name" value="CARRIER"/>
    <property type="match status" value="1"/>
</dbReference>
<keyword evidence="6" id="KW-0443">Lipid metabolism</keyword>
<sequence length="656" mass="70251">MSGLIVDILRERAVIQGSREAYRLAGEAGDVTLTYADLDAAARRVAVLLQTHGVGPGARVLLVLPPGGSFIQALFGVLYAGAVAVPTQAPRAGAPVEHARLGARARDARAAVALVAGDCGSALREELSGAGAVVVDVDNADGCTGMWGPPTLGRDMPALIQYTSGSTLTPRGVVLTHGNLLHHLEALRRGFRCGRDSRLVTWLPPTHDMGLVGGIFQPVFAGFPATVLSPTMFLHRPLGWLERISRERATHAGGPDFAYALLCRARASQPLPDTLDLSCWKVAFNGAEPLRAAILEQFVQRFGPHGFRREAFHVCYGLAEATLCVASRSGVRVESLQARSLEAGRAVAAREGNPARTLVSCGRPLLPQEQVRVVDPEALTPCPPGFVGEVWVAGPAVAAGYWQRPEETEHTFHAHTAGGEGPYLRTGDLGFLLDGELFIAGRRKDVIKVNGRAHHAHDIECTVASSHEAFGAGRGAAFGIDSEAGERLVVVQEVRPATLREHGAAVLERAARDAVMSEYGVTLHALVLVRRVPRTTSGKVQRAACREAWLARTLEPLKEERPSPEAPAPVVPAAEDLHRAREWLRQRIADKLGVEVARLDPRVPLGRYGLDSRIALELAGEVGEGWGREVSPTMLHEHPTVDGLAAWLTGREEEPG</sequence>
<feature type="non-terminal residue" evidence="8">
    <location>
        <position position="656"/>
    </location>
</feature>
<dbReference type="EMBL" id="RAWB01000463">
    <property type="protein sequence ID" value="RKH49356.1"/>
    <property type="molecule type" value="Genomic_DNA"/>
</dbReference>
<organism evidence="8 9">
    <name type="scientific">Corallococcus llansteffanensis</name>
    <dbReference type="NCBI Taxonomy" id="2316731"/>
    <lineage>
        <taxon>Bacteria</taxon>
        <taxon>Pseudomonadati</taxon>
        <taxon>Myxococcota</taxon>
        <taxon>Myxococcia</taxon>
        <taxon>Myxococcales</taxon>
        <taxon>Cystobacterineae</taxon>
        <taxon>Myxococcaceae</taxon>
        <taxon>Corallococcus</taxon>
    </lineage>
</organism>
<keyword evidence="9" id="KW-1185">Reference proteome</keyword>
<evidence type="ECO:0000313" key="9">
    <source>
        <dbReference type="Proteomes" id="UP000272888"/>
    </source>
</evidence>
<keyword evidence="3" id="KW-0597">Phosphoprotein</keyword>
<protein>
    <recommendedName>
        <fullName evidence="7">Carrier domain-containing protein</fullName>
    </recommendedName>
</protein>
<dbReference type="InterPro" id="IPR020806">
    <property type="entry name" value="PKS_PP-bd"/>
</dbReference>
<evidence type="ECO:0000259" key="7">
    <source>
        <dbReference type="PROSITE" id="PS50075"/>
    </source>
</evidence>
<keyword evidence="4" id="KW-0436">Ligase</keyword>
<dbReference type="InterPro" id="IPR036736">
    <property type="entry name" value="ACP-like_sf"/>
</dbReference>
<dbReference type="GO" id="GO:0016874">
    <property type="term" value="F:ligase activity"/>
    <property type="evidence" value="ECO:0007669"/>
    <property type="project" value="UniProtKB-KW"/>
</dbReference>
<dbReference type="InterPro" id="IPR042099">
    <property type="entry name" value="ANL_N_sf"/>
</dbReference>
<dbReference type="Gene3D" id="3.40.50.12780">
    <property type="entry name" value="N-terminal domain of ligase-like"/>
    <property type="match status" value="1"/>
</dbReference>
<dbReference type="InterPro" id="IPR040097">
    <property type="entry name" value="FAAL/FAAC"/>
</dbReference>
<keyword evidence="2" id="KW-0596">Phosphopantetheine</keyword>
<feature type="domain" description="Carrier" evidence="7">
    <location>
        <begin position="575"/>
        <end position="652"/>
    </location>
</feature>
<dbReference type="Gene3D" id="3.30.300.30">
    <property type="match status" value="1"/>
</dbReference>
<dbReference type="SMART" id="SM01294">
    <property type="entry name" value="PKS_PP_betabranch"/>
    <property type="match status" value="1"/>
</dbReference>
<dbReference type="InterPro" id="IPR009081">
    <property type="entry name" value="PP-bd_ACP"/>
</dbReference>
<gene>
    <name evidence="8" type="ORF">D7V93_31980</name>
</gene>
<accession>A0A3A8NYB9</accession>
<dbReference type="RefSeq" id="WP_147451444.1">
    <property type="nucleotide sequence ID" value="NZ_RAWB01000463.1"/>
</dbReference>
<dbReference type="SUPFAM" id="SSF56801">
    <property type="entry name" value="Acetyl-CoA synthetase-like"/>
    <property type="match status" value="1"/>
</dbReference>
<reference evidence="9" key="1">
    <citation type="submission" date="2018-09" db="EMBL/GenBank/DDBJ databases">
        <authorList>
            <person name="Livingstone P.G."/>
            <person name="Whitworth D.E."/>
        </authorList>
    </citation>
    <scope>NUCLEOTIDE SEQUENCE [LARGE SCALE GENOMIC DNA]</scope>
    <source>
        <strain evidence="9">CA051B</strain>
    </source>
</reference>
<dbReference type="SUPFAM" id="SSF47336">
    <property type="entry name" value="ACP-like"/>
    <property type="match status" value="1"/>
</dbReference>
<dbReference type="InterPro" id="IPR045851">
    <property type="entry name" value="AMP-bd_C_sf"/>
</dbReference>
<dbReference type="GO" id="GO:0006633">
    <property type="term" value="P:fatty acid biosynthetic process"/>
    <property type="evidence" value="ECO:0007669"/>
    <property type="project" value="TreeGrafter"/>
</dbReference>
<evidence type="ECO:0000313" key="8">
    <source>
        <dbReference type="EMBL" id="RKH49356.1"/>
    </source>
</evidence>